<evidence type="ECO:0000256" key="1">
    <source>
        <dbReference type="ARBA" id="ARBA00022729"/>
    </source>
</evidence>
<dbReference type="InterPro" id="IPR045474">
    <property type="entry name" value="GEVED"/>
</dbReference>
<dbReference type="NCBIfam" id="TIGR04183">
    <property type="entry name" value="Por_Secre_tail"/>
    <property type="match status" value="1"/>
</dbReference>
<dbReference type="Gene3D" id="2.60.120.200">
    <property type="match status" value="2"/>
</dbReference>
<dbReference type="InterPro" id="IPR013320">
    <property type="entry name" value="ConA-like_dom_sf"/>
</dbReference>
<protein>
    <submittedName>
        <fullName evidence="5">T9SS type A sorting domain-containing protein</fullName>
    </submittedName>
</protein>
<dbReference type="GO" id="GO:0005975">
    <property type="term" value="P:carbohydrate metabolic process"/>
    <property type="evidence" value="ECO:0007669"/>
    <property type="project" value="UniProtKB-ARBA"/>
</dbReference>
<proteinExistence type="predicted"/>
<dbReference type="EMBL" id="VWMK01000001">
    <property type="protein sequence ID" value="KAA3770551.1"/>
    <property type="molecule type" value="Genomic_DNA"/>
</dbReference>
<dbReference type="SUPFAM" id="SSF49899">
    <property type="entry name" value="Concanavalin A-like lectins/glucanases"/>
    <property type="match status" value="2"/>
</dbReference>
<dbReference type="SMART" id="SM00560">
    <property type="entry name" value="LamGL"/>
    <property type="match status" value="1"/>
</dbReference>
<dbReference type="Pfam" id="PF20009">
    <property type="entry name" value="GEVED"/>
    <property type="match status" value="1"/>
</dbReference>
<evidence type="ECO:0000256" key="2">
    <source>
        <dbReference type="ARBA" id="ARBA00023157"/>
    </source>
</evidence>
<keyword evidence="2" id="KW-1015">Disulfide bond</keyword>
<feature type="domain" description="LamG-like jellyroll fold" evidence="4">
    <location>
        <begin position="350"/>
        <end position="491"/>
    </location>
</feature>
<evidence type="ECO:0000259" key="4">
    <source>
        <dbReference type="SMART" id="SM00560"/>
    </source>
</evidence>
<dbReference type="InterPro" id="IPR006558">
    <property type="entry name" value="LamG-like"/>
</dbReference>
<reference evidence="5 6" key="1">
    <citation type="journal article" date="2019" name="Nat. Med.">
        <title>A library of human gut bacterial isolates paired with longitudinal multiomics data enables mechanistic microbiome research.</title>
        <authorList>
            <person name="Poyet M."/>
            <person name="Groussin M."/>
            <person name="Gibbons S.M."/>
            <person name="Avila-Pacheco J."/>
            <person name="Jiang X."/>
            <person name="Kearney S.M."/>
            <person name="Perrotta A.R."/>
            <person name="Berdy B."/>
            <person name="Zhao S."/>
            <person name="Lieberman T.D."/>
            <person name="Swanson P.K."/>
            <person name="Smith M."/>
            <person name="Roesemann S."/>
            <person name="Alexander J.E."/>
            <person name="Rich S.A."/>
            <person name="Livny J."/>
            <person name="Vlamakis H."/>
            <person name="Clish C."/>
            <person name="Bullock K."/>
            <person name="Deik A."/>
            <person name="Scott J."/>
            <person name="Pierce K.A."/>
            <person name="Xavier R.J."/>
            <person name="Alm E.J."/>
        </authorList>
    </citation>
    <scope>NUCLEOTIDE SEQUENCE [LARGE SCALE GENOMIC DNA]</scope>
    <source>
        <strain evidence="5 6">BIOML-A10</strain>
    </source>
</reference>
<dbReference type="GO" id="GO:0004553">
    <property type="term" value="F:hydrolase activity, hydrolyzing O-glycosyl compounds"/>
    <property type="evidence" value="ECO:0007669"/>
    <property type="project" value="UniProtKB-ARBA"/>
</dbReference>
<dbReference type="RefSeq" id="WP_130057940.1">
    <property type="nucleotide sequence ID" value="NZ_JADNPJ010000001.1"/>
</dbReference>
<feature type="signal peptide" evidence="3">
    <location>
        <begin position="1"/>
        <end position="21"/>
    </location>
</feature>
<dbReference type="Pfam" id="PF18998">
    <property type="entry name" value="Flg_new_2"/>
    <property type="match status" value="3"/>
</dbReference>
<organism evidence="5 6">
    <name type="scientific">Bacteroides salyersiae</name>
    <dbReference type="NCBI Taxonomy" id="291644"/>
    <lineage>
        <taxon>Bacteria</taxon>
        <taxon>Pseudomonadati</taxon>
        <taxon>Bacteroidota</taxon>
        <taxon>Bacteroidia</taxon>
        <taxon>Bacteroidales</taxon>
        <taxon>Bacteroidaceae</taxon>
        <taxon>Bacteroides</taxon>
    </lineage>
</organism>
<gene>
    <name evidence="5" type="ORF">F3F73_00920</name>
</gene>
<comment type="caution">
    <text evidence="5">The sequence shown here is derived from an EMBL/GenBank/DDBJ whole genome shotgun (WGS) entry which is preliminary data.</text>
</comment>
<dbReference type="Pfam" id="PF13385">
    <property type="entry name" value="Laminin_G_3"/>
    <property type="match status" value="2"/>
</dbReference>
<accession>A0A7J4XP57</accession>
<dbReference type="Proteomes" id="UP000422221">
    <property type="component" value="Unassembled WGS sequence"/>
</dbReference>
<dbReference type="InterPro" id="IPR026444">
    <property type="entry name" value="Secre_tail"/>
</dbReference>
<keyword evidence="1 3" id="KW-0732">Signal</keyword>
<evidence type="ECO:0000313" key="5">
    <source>
        <dbReference type="EMBL" id="KAA3770551.1"/>
    </source>
</evidence>
<evidence type="ECO:0000313" key="6">
    <source>
        <dbReference type="Proteomes" id="UP000422221"/>
    </source>
</evidence>
<sequence length="1339" mass="145367">MKKHFLLLVILTLFPFIASNAVGNRALKLQTNSLLSEDELSYCIPDANSRTSSTERRLETITISGATSKGVSSPFSNTLNNNPQPEVYLDVTDATITATKGDELTISWTFRNQISWMHYYVYIDYDQDGIFNEENELVSYTYYNATGEGPSTNSIGETVEAGEGKTGAPVFTIPEDVLTGKTRLRLKIDWNSKNPCGNPSPTNPIGGNNGTIIDYSIDIQAKSTATTSTINFPESIVNGALTVKAGDKDITNGEEVANGTELTIIATPAEGYILDYLEVNNVTLTGNTYTVTEDAVITVGFAKKAVGEENKAVTIPKSQIGNYSGTAYRLEFPEILLGDRDGGDTDRKGKSFTISTWVNFAELTGSKNEGTGDGTVIMGHGAQAHMNHNGSVFLCAKPNGKLYLGGGENNITGRDLNADITIDTWMYLTIVYDNDAQSVSVYKDGMILETVEMGHQLNLFNDDPAIFYVGGVMFSGMCDEFQYFNKALTSDDVLTAYNDPKGIDGLTALYDFNSIAEGTTGQFENKIKSSDKADIKATFNKYTTSTVWTGNELVSGKVTEFAPTFADGRNMTVLPTYYTVTLPMEVANGILTVMNGNTSLTAGDNQVEKDAELTITATPAEGYILDYLKINDTPLTESTYTVTEDVAITVAFSKEPAKATAKAIHIPTNSGNTQYQFRFDDLVLGEHKNGTNNNWSNGIVDKGDYRARNFTMSAWVRPLNSTGDLFGHAQKSFYGAEGTFAVRINANNQLVLKARAWVNGSQCDGIQEIVSDVTLDINEWAFLTVAVDDDARSIKLYKNGVLLSTGDLSATKNGTEAHGIGLLADECIFFAGNGSSSCDVDEIQVWSKTLNTEEIATSMNGYINAPENLVAFYKFDENSIENIPNQGTGGTCDANLVSGTSAYDPSVWGDVYTCSPIQATLVDGHILPKFAINYVSETEHGSFVIKNGNNVITPGSEVAQYTMLTVEATPAEGYQVKSIKVNDTEIEGNTFIVNGESTVSVEFTDKLTINYTVSGVGTFTVIDENDPENPFNSGDQFDKNTSITMVLAAGEGYEISSFIVNGEEQKESINAAGVYTIANCQTDLNIDVVFAKKLFSVTFSSNDFGTLTVKQNNVNIESSTAVEYGTELTVIATPNANATLSVFTINGADKLAEIQNTLKMNIIVSEELDIQAEFTTISRTITCNIIGNGSVKITDAKDNVYENGVASIPDGSNITLTFIPEDGYQLNDFKYDGDSMFEDIIDDQFNFIADEDYTFDVVFTKITSLQNTSEDAVSVRYESGMLYVEGMNAGDKLDIYDITGKYIETSTLAATNVIDLANGCYLVRISLGNTIKTVKFIKR</sequence>
<feature type="chain" id="PRO_5029866625" evidence="3">
    <location>
        <begin position="22"/>
        <end position="1339"/>
    </location>
</feature>
<dbReference type="InterPro" id="IPR044060">
    <property type="entry name" value="Bacterial_rp_domain"/>
</dbReference>
<evidence type="ECO:0000256" key="3">
    <source>
        <dbReference type="SAM" id="SignalP"/>
    </source>
</evidence>
<name>A0A7J4XP57_9BACE</name>